<dbReference type="InterPro" id="IPR025199">
    <property type="entry name" value="FtsK_4TM"/>
</dbReference>
<dbReference type="InterPro" id="IPR018541">
    <property type="entry name" value="Ftsk_gamma"/>
</dbReference>
<reference evidence="18 19" key="1">
    <citation type="journal article" name="Front. Microbiol.">
        <title>Sugar Metabolism of the First Thermophilic Planctomycete Thermogutta terrifontis: Comparative Genomic and Transcriptomic Approaches.</title>
        <authorList>
            <person name="Elcheninov A.G."/>
            <person name="Menzel P."/>
            <person name="Gudbergsdottir S.R."/>
            <person name="Slesarev A.I."/>
            <person name="Kadnikov V.V."/>
            <person name="Krogh A."/>
            <person name="Bonch-Osmolovskaya E.A."/>
            <person name="Peng X."/>
            <person name="Kublanov I.V."/>
        </authorList>
    </citation>
    <scope>NUCLEOTIDE SEQUENCE [LARGE SCALE GENOMIC DNA]</scope>
    <source>
        <strain evidence="18 19">R1</strain>
    </source>
</reference>
<sequence length="898" mass="98773">MRWCEARSENLFSPGWPNADARVGYSISNGGDSSLSPSIHPTRMSFHSDLRRDLLALVLLAITLFLGASLITFDPADPPSDLVFPSHTQVINVCGPLGATVAFHLLEWLGLGSWYLVLSLCLTSVTLLMRQPITRVNTRIVGWLVSLVSLLALADCVFPTWSPGSIAGPGGYLGFLFRYLAEQRLGYLGTVGAFFGTFSLGFLLWTDLSLVRAITTAALWPVKGILRGLVVVAEGYGVLRRASETTSSPAKPKAAFPEEEQTPSSTAGDKRREVESDSDSSREIVVKKPAQVAPIASTQATEEELPSGSKPAERRVSEPRIRKPVRPPREELLEEIECNSRPMRPVQYKLPSIDLLLEPEPFRFEEQEKEVRAKAQILEKTFADFGYHVRVVEIQTGPVIAQFEVELEAGLRLSKITALADDLAIALRVPSVRIVAPIPGKNTVGIEVPNNERQIVRLREVIEESHGKYQAMRIPIFLGKDVAGHPMVVDLATMPHLLIAGRTGTGKSVCLNSIILSILMTKTPDEVRLLLIDPKMVELSPYKRVPHLMHPVVTDMRKAEAILAWAVEKMEERYALLARAGVRHLSVYNQLGEEELMRRMRPESEEERAQIPTHMPYIVIIADEMADLMMTAAKEVETHIIRLAQKSRAVGIHLVLATQKPTVDVITGLIKSNLPARICFEVASRVDSRVVLDEMGAEKLLGNGDMLFLRPGTSTLIRGQGTYVSDDEINRVIDAVAVHEPEYVQELVQLKPSLPEQGQKGAPTARDELYEAAVDIIIREGRGSVSLLQRALGIGYGRAARLIDYMEEDGIVGPYNGSQAREVLMTLEQWEAIRQQRSGSLAHSPPVQPPSGSGSPRTNRIVLVPETNRPSTENPFTAPREEPPASQPGNAAGLPDAT</sequence>
<organism evidence="18 19">
    <name type="scientific">Thermogutta terrifontis</name>
    <dbReference type="NCBI Taxonomy" id="1331910"/>
    <lineage>
        <taxon>Bacteria</taxon>
        <taxon>Pseudomonadati</taxon>
        <taxon>Planctomycetota</taxon>
        <taxon>Planctomycetia</taxon>
        <taxon>Pirellulales</taxon>
        <taxon>Thermoguttaceae</taxon>
        <taxon>Thermogutta</taxon>
    </lineage>
</organism>
<feature type="compositionally biased region" description="Basic and acidic residues" evidence="15">
    <location>
        <begin position="311"/>
        <end position="323"/>
    </location>
</feature>
<keyword evidence="19" id="KW-1185">Reference proteome</keyword>
<dbReference type="SUPFAM" id="SSF52540">
    <property type="entry name" value="P-loop containing nucleoside triphosphate hydrolases"/>
    <property type="match status" value="1"/>
</dbReference>
<dbReference type="Proteomes" id="UP000215086">
    <property type="component" value="Chromosome"/>
</dbReference>
<dbReference type="EMBL" id="CP018477">
    <property type="protein sequence ID" value="ASV75933.1"/>
    <property type="molecule type" value="Genomic_DNA"/>
</dbReference>
<evidence type="ECO:0000313" key="18">
    <source>
        <dbReference type="EMBL" id="ASV75933.1"/>
    </source>
</evidence>
<dbReference type="GO" id="GO:0051301">
    <property type="term" value="P:cell division"/>
    <property type="evidence" value="ECO:0007669"/>
    <property type="project" value="UniProtKB-KW"/>
</dbReference>
<dbReference type="InterPro" id="IPR036388">
    <property type="entry name" value="WH-like_DNA-bd_sf"/>
</dbReference>
<dbReference type="InterPro" id="IPR003593">
    <property type="entry name" value="AAA+_ATPase"/>
</dbReference>
<dbReference type="PANTHER" id="PTHR22683">
    <property type="entry name" value="SPORULATION PROTEIN RELATED"/>
    <property type="match status" value="1"/>
</dbReference>
<keyword evidence="6 14" id="KW-0547">Nucleotide-binding</keyword>
<dbReference type="Pfam" id="PF17854">
    <property type="entry name" value="FtsK_alpha"/>
    <property type="match status" value="1"/>
</dbReference>
<dbReference type="InterPro" id="IPR036390">
    <property type="entry name" value="WH_DNA-bd_sf"/>
</dbReference>
<dbReference type="Pfam" id="PF01580">
    <property type="entry name" value="FtsK_SpoIIIE"/>
    <property type="match status" value="1"/>
</dbReference>
<keyword evidence="10" id="KW-0238">DNA-binding</keyword>
<evidence type="ECO:0000256" key="5">
    <source>
        <dbReference type="ARBA" id="ARBA00022692"/>
    </source>
</evidence>
<dbReference type="RefSeq" id="WP_237260144.1">
    <property type="nucleotide sequence ID" value="NZ_CP018477.1"/>
</dbReference>
<evidence type="ECO:0000256" key="6">
    <source>
        <dbReference type="ARBA" id="ARBA00022741"/>
    </source>
</evidence>
<keyword evidence="4 18" id="KW-0132">Cell division</keyword>
<dbReference type="SMART" id="SM00382">
    <property type="entry name" value="AAA"/>
    <property type="match status" value="1"/>
</dbReference>
<evidence type="ECO:0000256" key="8">
    <source>
        <dbReference type="ARBA" id="ARBA00022840"/>
    </source>
</evidence>
<dbReference type="SMART" id="SM00843">
    <property type="entry name" value="Ftsk_gamma"/>
    <property type="match status" value="1"/>
</dbReference>
<name>A0A286RIZ7_9BACT</name>
<dbReference type="SUPFAM" id="SSF46785">
    <property type="entry name" value="Winged helix' DNA-binding domain"/>
    <property type="match status" value="1"/>
</dbReference>
<dbReference type="InterPro" id="IPR041027">
    <property type="entry name" value="FtsK_alpha"/>
</dbReference>
<keyword evidence="3" id="KW-1003">Cell membrane</keyword>
<keyword evidence="9 16" id="KW-1133">Transmembrane helix</keyword>
<keyword evidence="11 16" id="KW-0472">Membrane</keyword>
<feature type="binding site" evidence="14">
    <location>
        <begin position="501"/>
        <end position="508"/>
    </location>
    <ligand>
        <name>ATP</name>
        <dbReference type="ChEBI" id="CHEBI:30616"/>
    </ligand>
</feature>
<dbReference type="InterPro" id="IPR002543">
    <property type="entry name" value="FtsK_dom"/>
</dbReference>
<feature type="transmembrane region" description="Helical" evidence="16">
    <location>
        <begin position="54"/>
        <end position="73"/>
    </location>
</feature>
<dbReference type="AlphaFoldDB" id="A0A286RIZ7"/>
<feature type="region of interest" description="Disordered" evidence="15">
    <location>
        <begin position="243"/>
        <end position="323"/>
    </location>
</feature>
<dbReference type="KEGG" id="ttf:THTE_3331"/>
<evidence type="ECO:0000256" key="2">
    <source>
        <dbReference type="ARBA" id="ARBA00006474"/>
    </source>
</evidence>
<dbReference type="InterPro" id="IPR027417">
    <property type="entry name" value="P-loop_NTPase"/>
</dbReference>
<feature type="transmembrane region" description="Helical" evidence="16">
    <location>
        <begin position="185"/>
        <end position="205"/>
    </location>
</feature>
<keyword evidence="7" id="KW-0159">Chromosome partition</keyword>
<evidence type="ECO:0000256" key="16">
    <source>
        <dbReference type="SAM" id="Phobius"/>
    </source>
</evidence>
<dbReference type="PROSITE" id="PS50901">
    <property type="entry name" value="FTSK"/>
    <property type="match status" value="1"/>
</dbReference>
<dbReference type="GO" id="GO:0007059">
    <property type="term" value="P:chromosome segregation"/>
    <property type="evidence" value="ECO:0007669"/>
    <property type="project" value="UniProtKB-KW"/>
</dbReference>
<feature type="domain" description="FtsK" evidence="17">
    <location>
        <begin position="484"/>
        <end position="689"/>
    </location>
</feature>
<evidence type="ECO:0000256" key="13">
    <source>
        <dbReference type="ARBA" id="ARBA00025923"/>
    </source>
</evidence>
<keyword evidence="12" id="KW-0131">Cell cycle</keyword>
<protein>
    <submittedName>
        <fullName evidence="18">Cell division protein FtsK</fullName>
    </submittedName>
</protein>
<evidence type="ECO:0000259" key="17">
    <source>
        <dbReference type="PROSITE" id="PS50901"/>
    </source>
</evidence>
<accession>A0A286RIZ7</accession>
<dbReference type="Pfam" id="PF09397">
    <property type="entry name" value="FtsK_gamma"/>
    <property type="match status" value="1"/>
</dbReference>
<dbReference type="InterPro" id="IPR050206">
    <property type="entry name" value="FtsK/SpoIIIE/SftA"/>
</dbReference>
<gene>
    <name evidence="18" type="ORF">THTE_3331</name>
</gene>
<feature type="compositionally biased region" description="Basic and acidic residues" evidence="15">
    <location>
        <begin position="268"/>
        <end position="286"/>
    </location>
</feature>
<evidence type="ECO:0000256" key="9">
    <source>
        <dbReference type="ARBA" id="ARBA00022989"/>
    </source>
</evidence>
<keyword evidence="8 14" id="KW-0067">ATP-binding</keyword>
<evidence type="ECO:0000256" key="7">
    <source>
        <dbReference type="ARBA" id="ARBA00022829"/>
    </source>
</evidence>
<comment type="similarity">
    <text evidence="2">Belongs to the FtsK/SpoIIIE/SftA family.</text>
</comment>
<feature type="region of interest" description="Disordered" evidence="15">
    <location>
        <begin position="836"/>
        <end position="898"/>
    </location>
</feature>
<dbReference type="Gene3D" id="3.30.980.40">
    <property type="match status" value="1"/>
</dbReference>
<comment type="subunit">
    <text evidence="13">Homohexamer. Forms a ring that surrounds DNA.</text>
</comment>
<comment type="subcellular location">
    <subcellularLocation>
        <location evidence="1">Cell membrane</location>
        <topology evidence="1">Multi-pass membrane protein</topology>
    </subcellularLocation>
</comment>
<dbReference type="CDD" id="cd01127">
    <property type="entry name" value="TrwB_TraG_TraD_VirD4"/>
    <property type="match status" value="1"/>
</dbReference>
<keyword evidence="5 16" id="KW-0812">Transmembrane</keyword>
<evidence type="ECO:0000256" key="10">
    <source>
        <dbReference type="ARBA" id="ARBA00023125"/>
    </source>
</evidence>
<evidence type="ECO:0000313" key="19">
    <source>
        <dbReference type="Proteomes" id="UP000215086"/>
    </source>
</evidence>
<dbReference type="Gene3D" id="1.10.10.10">
    <property type="entry name" value="Winged helix-like DNA-binding domain superfamily/Winged helix DNA-binding domain"/>
    <property type="match status" value="1"/>
</dbReference>
<evidence type="ECO:0000256" key="11">
    <source>
        <dbReference type="ARBA" id="ARBA00023136"/>
    </source>
</evidence>
<evidence type="ECO:0000256" key="14">
    <source>
        <dbReference type="PROSITE-ProRule" id="PRU00289"/>
    </source>
</evidence>
<feature type="transmembrane region" description="Helical" evidence="16">
    <location>
        <begin position="217"/>
        <end position="239"/>
    </location>
</feature>
<dbReference type="GO" id="GO:0005886">
    <property type="term" value="C:plasma membrane"/>
    <property type="evidence" value="ECO:0007669"/>
    <property type="project" value="UniProtKB-SubCell"/>
</dbReference>
<dbReference type="GO" id="GO:0005524">
    <property type="term" value="F:ATP binding"/>
    <property type="evidence" value="ECO:0007669"/>
    <property type="project" value="UniProtKB-UniRule"/>
</dbReference>
<evidence type="ECO:0000256" key="4">
    <source>
        <dbReference type="ARBA" id="ARBA00022618"/>
    </source>
</evidence>
<evidence type="ECO:0000256" key="1">
    <source>
        <dbReference type="ARBA" id="ARBA00004651"/>
    </source>
</evidence>
<dbReference type="Gene3D" id="3.40.50.300">
    <property type="entry name" value="P-loop containing nucleotide triphosphate hydrolases"/>
    <property type="match status" value="1"/>
</dbReference>
<dbReference type="PANTHER" id="PTHR22683:SF41">
    <property type="entry name" value="DNA TRANSLOCASE FTSK"/>
    <property type="match status" value="1"/>
</dbReference>
<feature type="transmembrane region" description="Helical" evidence="16">
    <location>
        <begin position="140"/>
        <end position="161"/>
    </location>
</feature>
<feature type="transmembrane region" description="Helical" evidence="16">
    <location>
        <begin position="108"/>
        <end position="128"/>
    </location>
</feature>
<evidence type="ECO:0000256" key="12">
    <source>
        <dbReference type="ARBA" id="ARBA00023306"/>
    </source>
</evidence>
<evidence type="ECO:0000256" key="15">
    <source>
        <dbReference type="SAM" id="MobiDB-lite"/>
    </source>
</evidence>
<evidence type="ECO:0000256" key="3">
    <source>
        <dbReference type="ARBA" id="ARBA00022475"/>
    </source>
</evidence>
<dbReference type="GO" id="GO:0003677">
    <property type="term" value="F:DNA binding"/>
    <property type="evidence" value="ECO:0007669"/>
    <property type="project" value="UniProtKB-KW"/>
</dbReference>
<proteinExistence type="inferred from homology"/>
<dbReference type="Pfam" id="PF13491">
    <property type="entry name" value="FtsK_4TM"/>
    <property type="match status" value="1"/>
</dbReference>